<name>A0ABZ0IDY1_9GAMM</name>
<proteinExistence type="inferred from homology"/>
<keyword evidence="2 8" id="KW-0813">Transport</keyword>
<keyword evidence="4 8" id="KW-0812">Transmembrane</keyword>
<evidence type="ECO:0000313" key="13">
    <source>
        <dbReference type="EMBL" id="WOJ97738.1"/>
    </source>
</evidence>
<comment type="similarity">
    <text evidence="8 9">Belongs to the TonB-dependent receptor family.</text>
</comment>
<dbReference type="EMBL" id="CP136865">
    <property type="protein sequence ID" value="WOJ97738.1"/>
    <property type="molecule type" value="Genomic_DNA"/>
</dbReference>
<evidence type="ECO:0000256" key="7">
    <source>
        <dbReference type="ARBA" id="ARBA00023237"/>
    </source>
</evidence>
<feature type="signal peptide" evidence="10">
    <location>
        <begin position="1"/>
        <end position="22"/>
    </location>
</feature>
<gene>
    <name evidence="13" type="ORF">R0137_03980</name>
</gene>
<comment type="subcellular location">
    <subcellularLocation>
        <location evidence="1 8">Cell outer membrane</location>
        <topology evidence="1 8">Multi-pass membrane protein</topology>
    </subcellularLocation>
</comment>
<dbReference type="InterPro" id="IPR037066">
    <property type="entry name" value="Plug_dom_sf"/>
</dbReference>
<evidence type="ECO:0000256" key="2">
    <source>
        <dbReference type="ARBA" id="ARBA00022448"/>
    </source>
</evidence>
<keyword evidence="10" id="KW-0732">Signal</keyword>
<dbReference type="InterPro" id="IPR036942">
    <property type="entry name" value="Beta-barrel_TonB_sf"/>
</dbReference>
<evidence type="ECO:0000256" key="4">
    <source>
        <dbReference type="ARBA" id="ARBA00022692"/>
    </source>
</evidence>
<feature type="chain" id="PRO_5047352804" evidence="10">
    <location>
        <begin position="23"/>
        <end position="955"/>
    </location>
</feature>
<protein>
    <submittedName>
        <fullName evidence="13">TonB-dependent receptor</fullName>
    </submittedName>
</protein>
<dbReference type="InterPro" id="IPR039426">
    <property type="entry name" value="TonB-dep_rcpt-like"/>
</dbReference>
<dbReference type="PANTHER" id="PTHR47234">
    <property type="match status" value="1"/>
</dbReference>
<keyword evidence="5 9" id="KW-0798">TonB box</keyword>
<dbReference type="InterPro" id="IPR012910">
    <property type="entry name" value="Plug_dom"/>
</dbReference>
<keyword evidence="7 8" id="KW-0998">Cell outer membrane</keyword>
<dbReference type="Pfam" id="PF00593">
    <property type="entry name" value="TonB_dep_Rec_b-barrel"/>
    <property type="match status" value="1"/>
</dbReference>
<keyword evidence="6 8" id="KW-0472">Membrane</keyword>
<keyword evidence="3 8" id="KW-1134">Transmembrane beta strand</keyword>
<dbReference type="Proteomes" id="UP001626549">
    <property type="component" value="Chromosome"/>
</dbReference>
<dbReference type="InterPro" id="IPR000531">
    <property type="entry name" value="Beta-barrel_TonB"/>
</dbReference>
<dbReference type="SUPFAM" id="SSF56935">
    <property type="entry name" value="Porins"/>
    <property type="match status" value="1"/>
</dbReference>
<dbReference type="PANTHER" id="PTHR47234:SF2">
    <property type="entry name" value="TONB-DEPENDENT RECEPTOR"/>
    <property type="match status" value="1"/>
</dbReference>
<dbReference type="PROSITE" id="PS52016">
    <property type="entry name" value="TONB_DEPENDENT_REC_3"/>
    <property type="match status" value="1"/>
</dbReference>
<sequence length="955" mass="102245">MNRKALYLAVVASSLAPTLALAQPGTASGVYPTAEIEEVVVTGSRIKRKDYSSISPLVTLDAEQITLSGITAIEDLVNDAPQLVPLNNRTSNNPGNATASLNLRGLGSNRTLVTLNGRRLIPADASGSVDINTIPSQLIKRVEIVTGGASTVYGSDALAGVVNFILNDDFEGFEVTGQYDTYEEGDGAVADLSAVFGFGNDRGHVTGFFNFQDREEVFAGDRPFTAERLQESFNPADGGALVPAGSGTIPAGSIVFPFAPTPDSGGSPTRVTFNEDGSPRAFVRGQDQYNFQPDNYLQTPLRRDSAALFGNYQINDRVKAFGELVYSQTSSAVQLAPPPAFVELAVNLDNPQLTPEQRAQFGNTAYDRDGDGVAEFVFAKRLVDTGPRTSAREADSLRAVFGLQGDFAGGWSWEASYSMSQVRTEFVAGGAVFADRYAQGLLVDPVTGACVDASNGCVPFNPFGLPINAEAVEFLKVGDLVTTADTDEDILSIGVTGDAYELPAGPIAIAAGLEWRELSSKEVPDSNFLNANVLGANAQAPIDGSTDVAELYLETLIPLLSGASFAEYLGIEAGYRYSDYKFSGVADNWKVGIDWAPTASLRFRAMVQQAIRAPNIQELFAQPSFQPVGLFDTSTDFCSASADPIGNGLTDLCVAQGIAPDQVGIYEATEQFPLTVIDGGGNTALDPETADTFTAGVVFQPEWAEDLSVSLDYYRIEIDNAIGDTSLQAALALCADSADPDSQFCSSVVRASSGDISQYTNPQFNLASVAAEGVDLSVNYRFDLSSSLALPGHSASIALQLLFNYAMENTFQATENSPETDCAGFYAGACKFGIPLFQVVPEYRSSTRLTYYSGPLSLALNWRWIGEISSHLDITCQESPEFCYESVLGDIGAQNYFEFSGRFEFGERAEIYGGVSNVFEEEPPLMGQGATQSNTAPQLYDVFGRRFFLGLRYRL</sequence>
<reference evidence="13 14" key="1">
    <citation type="submission" date="2023-10" db="EMBL/GenBank/DDBJ databases">
        <title>Two novel species belonging to the OM43/NOR5 clade.</title>
        <authorList>
            <person name="Park M."/>
        </authorList>
    </citation>
    <scope>NUCLEOTIDE SEQUENCE [LARGE SCALE GENOMIC DNA]</scope>
    <source>
        <strain evidence="13 14">IMCC45268</strain>
    </source>
</reference>
<evidence type="ECO:0000313" key="14">
    <source>
        <dbReference type="Proteomes" id="UP001626549"/>
    </source>
</evidence>
<keyword evidence="14" id="KW-1185">Reference proteome</keyword>
<evidence type="ECO:0000256" key="9">
    <source>
        <dbReference type="RuleBase" id="RU003357"/>
    </source>
</evidence>
<evidence type="ECO:0000256" key="6">
    <source>
        <dbReference type="ARBA" id="ARBA00023136"/>
    </source>
</evidence>
<evidence type="ECO:0000256" key="8">
    <source>
        <dbReference type="PROSITE-ProRule" id="PRU01360"/>
    </source>
</evidence>
<accession>A0ABZ0IDY1</accession>
<dbReference type="Pfam" id="PF07715">
    <property type="entry name" value="Plug"/>
    <property type="match status" value="1"/>
</dbReference>
<dbReference type="Gene3D" id="2.170.130.10">
    <property type="entry name" value="TonB-dependent receptor, plug domain"/>
    <property type="match status" value="1"/>
</dbReference>
<evidence type="ECO:0000259" key="12">
    <source>
        <dbReference type="Pfam" id="PF07715"/>
    </source>
</evidence>
<feature type="domain" description="TonB-dependent receptor-like beta-barrel" evidence="11">
    <location>
        <begin position="361"/>
        <end position="918"/>
    </location>
</feature>
<dbReference type="Gene3D" id="2.40.170.20">
    <property type="entry name" value="TonB-dependent receptor, beta-barrel domain"/>
    <property type="match status" value="1"/>
</dbReference>
<evidence type="ECO:0000256" key="3">
    <source>
        <dbReference type="ARBA" id="ARBA00022452"/>
    </source>
</evidence>
<keyword evidence="13" id="KW-0675">Receptor</keyword>
<evidence type="ECO:0000256" key="5">
    <source>
        <dbReference type="ARBA" id="ARBA00023077"/>
    </source>
</evidence>
<feature type="domain" description="TonB-dependent receptor plug" evidence="12">
    <location>
        <begin position="56"/>
        <end position="161"/>
    </location>
</feature>
<organism evidence="13 14">
    <name type="scientific">Congregibacter brevis</name>
    <dbReference type="NCBI Taxonomy" id="3081201"/>
    <lineage>
        <taxon>Bacteria</taxon>
        <taxon>Pseudomonadati</taxon>
        <taxon>Pseudomonadota</taxon>
        <taxon>Gammaproteobacteria</taxon>
        <taxon>Cellvibrionales</taxon>
        <taxon>Halieaceae</taxon>
        <taxon>Congregibacter</taxon>
    </lineage>
</organism>
<evidence type="ECO:0000256" key="10">
    <source>
        <dbReference type="SAM" id="SignalP"/>
    </source>
</evidence>
<evidence type="ECO:0000256" key="1">
    <source>
        <dbReference type="ARBA" id="ARBA00004571"/>
    </source>
</evidence>
<dbReference type="RefSeq" id="WP_407328726.1">
    <property type="nucleotide sequence ID" value="NZ_CP136865.1"/>
</dbReference>
<evidence type="ECO:0000259" key="11">
    <source>
        <dbReference type="Pfam" id="PF00593"/>
    </source>
</evidence>